<protein>
    <submittedName>
        <fullName evidence="1">Uncharacterized protein</fullName>
    </submittedName>
</protein>
<gene>
    <name evidence="1" type="ORF">WOLCODRAFT_167638</name>
</gene>
<feature type="non-terminal residue" evidence="1">
    <location>
        <position position="114"/>
    </location>
</feature>
<dbReference type="AlphaFoldDB" id="A0A2H3JM69"/>
<evidence type="ECO:0000313" key="2">
    <source>
        <dbReference type="Proteomes" id="UP000218811"/>
    </source>
</evidence>
<accession>A0A2H3JM69</accession>
<organism evidence="1 2">
    <name type="scientific">Wolfiporia cocos (strain MD-104)</name>
    <name type="common">Brown rot fungus</name>
    <dbReference type="NCBI Taxonomy" id="742152"/>
    <lineage>
        <taxon>Eukaryota</taxon>
        <taxon>Fungi</taxon>
        <taxon>Dikarya</taxon>
        <taxon>Basidiomycota</taxon>
        <taxon>Agaricomycotina</taxon>
        <taxon>Agaricomycetes</taxon>
        <taxon>Polyporales</taxon>
        <taxon>Phaeolaceae</taxon>
        <taxon>Wolfiporia</taxon>
    </lineage>
</organism>
<dbReference type="Proteomes" id="UP000218811">
    <property type="component" value="Unassembled WGS sequence"/>
</dbReference>
<keyword evidence="2" id="KW-1185">Reference proteome</keyword>
<dbReference type="EMBL" id="KB467943">
    <property type="protein sequence ID" value="PCH38818.1"/>
    <property type="molecule type" value="Genomic_DNA"/>
</dbReference>
<reference evidence="1 2" key="1">
    <citation type="journal article" date="2012" name="Science">
        <title>The Paleozoic origin of enzymatic lignin decomposition reconstructed from 31 fungal genomes.</title>
        <authorList>
            <person name="Floudas D."/>
            <person name="Binder M."/>
            <person name="Riley R."/>
            <person name="Barry K."/>
            <person name="Blanchette R.A."/>
            <person name="Henrissat B."/>
            <person name="Martinez A.T."/>
            <person name="Otillar R."/>
            <person name="Spatafora J.W."/>
            <person name="Yadav J.S."/>
            <person name="Aerts A."/>
            <person name="Benoit I."/>
            <person name="Boyd A."/>
            <person name="Carlson A."/>
            <person name="Copeland A."/>
            <person name="Coutinho P.M."/>
            <person name="de Vries R.P."/>
            <person name="Ferreira P."/>
            <person name="Findley K."/>
            <person name="Foster B."/>
            <person name="Gaskell J."/>
            <person name="Glotzer D."/>
            <person name="Gorecki P."/>
            <person name="Heitman J."/>
            <person name="Hesse C."/>
            <person name="Hori C."/>
            <person name="Igarashi K."/>
            <person name="Jurgens J.A."/>
            <person name="Kallen N."/>
            <person name="Kersten P."/>
            <person name="Kohler A."/>
            <person name="Kuees U."/>
            <person name="Kumar T.K.A."/>
            <person name="Kuo A."/>
            <person name="LaButti K."/>
            <person name="Larrondo L.F."/>
            <person name="Lindquist E."/>
            <person name="Ling A."/>
            <person name="Lombard V."/>
            <person name="Lucas S."/>
            <person name="Lundell T."/>
            <person name="Martin R."/>
            <person name="McLaughlin D.J."/>
            <person name="Morgenstern I."/>
            <person name="Morin E."/>
            <person name="Murat C."/>
            <person name="Nagy L.G."/>
            <person name="Nolan M."/>
            <person name="Ohm R.A."/>
            <person name="Patyshakuliyeva A."/>
            <person name="Rokas A."/>
            <person name="Ruiz-Duenas F.J."/>
            <person name="Sabat G."/>
            <person name="Salamov A."/>
            <person name="Samejima M."/>
            <person name="Schmutz J."/>
            <person name="Slot J.C."/>
            <person name="St John F."/>
            <person name="Stenlid J."/>
            <person name="Sun H."/>
            <person name="Sun S."/>
            <person name="Syed K."/>
            <person name="Tsang A."/>
            <person name="Wiebenga A."/>
            <person name="Young D."/>
            <person name="Pisabarro A."/>
            <person name="Eastwood D.C."/>
            <person name="Martin F."/>
            <person name="Cullen D."/>
            <person name="Grigoriev I.V."/>
            <person name="Hibbett D.S."/>
        </authorList>
    </citation>
    <scope>NUCLEOTIDE SEQUENCE [LARGE SCALE GENOMIC DNA]</scope>
    <source>
        <strain evidence="1 2">MD-104</strain>
    </source>
</reference>
<evidence type="ECO:0000313" key="1">
    <source>
        <dbReference type="EMBL" id="PCH38818.1"/>
    </source>
</evidence>
<name>A0A2H3JM69_WOLCO</name>
<sequence>MSWCLNDPHNGTPIELDIDIQTDQRQCWRIDNQDNIFTLVLKVSITVTSGLGRRHVARFRKYLLALASDYDHHADAKYECDQVNNASHLCLVSNSSLKIALHGASGEVLIGETV</sequence>
<proteinExistence type="predicted"/>